<dbReference type="Proteomes" id="UP000026962">
    <property type="component" value="Chromosome 1"/>
</dbReference>
<dbReference type="Gramene" id="OPUNC01G26990.1">
    <property type="protein sequence ID" value="OPUNC01G26990.1"/>
    <property type="gene ID" value="OPUNC01G26990"/>
</dbReference>
<accession>A0A0E0JMM1</accession>
<dbReference type="InterPro" id="IPR050432">
    <property type="entry name" value="FAD-linked_Oxidoreductases_BP"/>
</dbReference>
<feature type="domain" description="FAD-binding PCMH-type" evidence="8">
    <location>
        <begin position="802"/>
        <end position="985"/>
    </location>
</feature>
<reference evidence="9" key="2">
    <citation type="submission" date="2018-05" db="EMBL/GenBank/DDBJ databases">
        <title>OpunRS2 (Oryza punctata Reference Sequence Version 2).</title>
        <authorList>
            <person name="Zhang J."/>
            <person name="Kudrna D."/>
            <person name="Lee S."/>
            <person name="Talag J."/>
            <person name="Welchert J."/>
            <person name="Wing R.A."/>
        </authorList>
    </citation>
    <scope>NUCLEOTIDE SEQUENCE [LARGE SCALE GENOMIC DNA]</scope>
</reference>
<evidence type="ECO:0000313" key="9">
    <source>
        <dbReference type="EnsemblPlants" id="OPUNC01G26990.1"/>
    </source>
</evidence>
<dbReference type="GO" id="GO:0003885">
    <property type="term" value="F:D-arabinono-1,4-lactone oxidase activity"/>
    <property type="evidence" value="ECO:0007669"/>
    <property type="project" value="InterPro"/>
</dbReference>
<evidence type="ECO:0000259" key="8">
    <source>
        <dbReference type="PROSITE" id="PS51387"/>
    </source>
</evidence>
<dbReference type="OMA" id="LACPRNG"/>
<proteinExistence type="inferred from homology"/>
<keyword evidence="4" id="KW-0060">Ascorbate biosynthesis</keyword>
<evidence type="ECO:0000256" key="4">
    <source>
        <dbReference type="ARBA" id="ARBA00022644"/>
    </source>
</evidence>
<dbReference type="Pfam" id="PF22906">
    <property type="entry name" value="GULLO2-like_3rd"/>
    <property type="match status" value="1"/>
</dbReference>
<name>A0A0E0JMM1_ORYPU</name>
<keyword evidence="5" id="KW-0560">Oxidoreductase</keyword>
<protein>
    <recommendedName>
        <fullName evidence="3">L-gulonolactone oxidase</fullName>
        <ecNumber evidence="3">1.1.3.8</ecNumber>
    </recommendedName>
</protein>
<feature type="chain" id="PRO_5002364113" description="L-gulonolactone oxidase" evidence="7">
    <location>
        <begin position="20"/>
        <end position="1337"/>
    </location>
</feature>
<sequence>MVATFLLLLLSSLLPAAVPLPPRPPVRCGGDGAGCVLSNAYGAWSSDRADCPVAAVAYPASEADVVAAVASASAKNMPVKVVSGFAHTIPKLACPRNGSSAASSLLISTARYDGVAVDAAARTVTADAGAPLWAVIDAAEASGLSLVAAPYWEGVSVGGLVSTGSHGSSWWGHGGAVHDHVVALRLVVPAGAADGWAKVVALRRGDALFNAALVSLGLLGVVSKVTLALEPRFKRSISYEYRDDSTFQDDFASHAADHEFADITWYPSQHKAVYRIDDRMPLNATGDGVNDFIGFQSTLIAVSSGIRALETALEASRNVKGRCKMAAAEIAAKRLVGNGLRGSGGRLFTGYPVVGFQGRMQTSGSCARSPSTDPLSACPWDPRYKGLFFYESTAMFSPAARFRDFVLDVKRLRDIDPDSMCGVDAYNGLLVRFVKASDAYLGQPEDTVVGASEELRAAAAQCLDWAPARRRVRGAFAPVLPTLDHCLFKMAPKGIQMEENFETNSKGVEIFWKSWLPREGTATKAALFFCHGYGIAKRIAVAGYAVYAMDYPGFGLSYGLHGYIASFDGMVEHVIEQYSRIKGRKEVHGLPHFLLGQSMGGAVALKVHLKQSKEWDGVLLVAPMCKISEDVTPPAPVLKALSILSCLLPEAKLFPQKDIGDLAFRDPSKRKVAEYNAISYTQQMRLRTAVELLKATKDIESQLEKICSPLLILHGAADMVTDPHVSEFLYEKASTKDKTLKLYEDGYHSILEAMVATFLLLLLSSLLPAAVPLPPRPPVRCGGDGAGCVLSNAYGAWSSDRADCPVAAVAYPASEADVVAAVASASAKNMPVKVVSGFAHTIPKLACPRNGSSAASSLLISTARYDGVAVDAAARTVTADAGAPLWAVIDAAEASGLSLVAAPYWEGVSVGGLVSTGSHGSSWWGHGGAVHDHVVALRLVVPAGAADGWAKVVALRRGDALFNAALVSLGLLGVVSKVTLALEPRFKRSISYEYRDDSTFQDDFASHAADHEFADITWYPSQHKAVYRIDDRMPLNATGDGVNDFIGFQSTLIAVSSGIRALETALEASRNVKGRCKMAAAEIAAKRLVGNGLRGSGGRLFTGYPVVGFQGRMQTSGSCARSPSTDPLSACPWDPRYKGLFFYESTAMFSPAARFRDFVLDVKRLRDIDPDSMCGVDAYNGLLVRFVKASDAYLGQPEDTVVVDFNYYRASDESSPRLSQDVWEEVEQLAFVKHGARPHWAKNRLVAFRGVRGKYPSWDKFAAAKRQLDPRGLFDSRWSDEVVGGEEQLPKADGCALDGRCVCSEDRHCSPSKGYYCRPGLVYSEARVCRYSVSQLV</sequence>
<evidence type="ECO:0000313" key="10">
    <source>
        <dbReference type="Proteomes" id="UP000026962"/>
    </source>
</evidence>
<dbReference type="NCBIfam" id="TIGR01677">
    <property type="entry name" value="pln_FAD_oxido"/>
    <property type="match status" value="2"/>
</dbReference>
<dbReference type="PROSITE" id="PS51387">
    <property type="entry name" value="FAD_PCMH"/>
    <property type="match status" value="2"/>
</dbReference>
<dbReference type="UniPathway" id="UPA00132"/>
<dbReference type="eggNOG" id="KOG1455">
    <property type="taxonomic scope" value="Eukaryota"/>
</dbReference>
<reference evidence="9" key="1">
    <citation type="submission" date="2015-04" db="UniProtKB">
        <authorList>
            <consortium name="EnsemblPlants"/>
        </authorList>
    </citation>
    <scope>IDENTIFICATION</scope>
</reference>
<dbReference type="InterPro" id="IPR029058">
    <property type="entry name" value="AB_hydrolase_fold"/>
</dbReference>
<dbReference type="InterPro" id="IPR007173">
    <property type="entry name" value="ALO_C"/>
</dbReference>
<dbReference type="InterPro" id="IPR036318">
    <property type="entry name" value="FAD-bd_PCMH-like_sf"/>
</dbReference>
<dbReference type="InterPro" id="IPR016169">
    <property type="entry name" value="FAD-bd_PCMH_sub2"/>
</dbReference>
<dbReference type="InterPro" id="IPR016166">
    <property type="entry name" value="FAD-bd_PCMH"/>
</dbReference>
<keyword evidence="10" id="KW-1185">Reference proteome</keyword>
<dbReference type="PANTHER" id="PTHR13878:SF125">
    <property type="entry name" value="L-GULONOLACTONE OXIDASE 3"/>
    <property type="match status" value="1"/>
</dbReference>
<dbReference type="EnsemblPlants" id="OPUNC01G26990.1">
    <property type="protein sequence ID" value="OPUNC01G26990.1"/>
    <property type="gene ID" value="OPUNC01G26990"/>
</dbReference>
<dbReference type="InterPro" id="IPR010030">
    <property type="entry name" value="GULO_Plant"/>
</dbReference>
<dbReference type="Pfam" id="PF04030">
    <property type="entry name" value="ALO"/>
    <property type="match status" value="1"/>
</dbReference>
<feature type="domain" description="FAD-binding PCMH-type" evidence="8">
    <location>
        <begin position="49"/>
        <end position="232"/>
    </location>
</feature>
<dbReference type="InterPro" id="IPR006094">
    <property type="entry name" value="Oxid_FAD_bind_N"/>
</dbReference>
<evidence type="ECO:0000256" key="7">
    <source>
        <dbReference type="SAM" id="SignalP"/>
    </source>
</evidence>
<comment type="catalytic activity">
    <reaction evidence="6">
        <text>L-gulono-1,4-lactone + O2 = L-ascorbate + H2O2 + H(+)</text>
        <dbReference type="Rhea" id="RHEA:32363"/>
        <dbReference type="ChEBI" id="CHEBI:15378"/>
        <dbReference type="ChEBI" id="CHEBI:15379"/>
        <dbReference type="ChEBI" id="CHEBI:16240"/>
        <dbReference type="ChEBI" id="CHEBI:17587"/>
        <dbReference type="ChEBI" id="CHEBI:38290"/>
        <dbReference type="EC" id="1.1.3.8"/>
    </reaction>
</comment>
<dbReference type="EC" id="1.1.3.8" evidence="3"/>
<feature type="signal peptide" evidence="7">
    <location>
        <begin position="1"/>
        <end position="19"/>
    </location>
</feature>
<dbReference type="PANTHER" id="PTHR13878">
    <property type="entry name" value="GULONOLACTONE OXIDASE"/>
    <property type="match status" value="1"/>
</dbReference>
<dbReference type="Gene3D" id="3.40.50.1820">
    <property type="entry name" value="alpha/beta hydrolase"/>
    <property type="match status" value="1"/>
</dbReference>
<dbReference type="Pfam" id="PF01565">
    <property type="entry name" value="FAD_binding_4"/>
    <property type="match status" value="2"/>
</dbReference>
<organism evidence="9">
    <name type="scientific">Oryza punctata</name>
    <name type="common">Red rice</name>
    <dbReference type="NCBI Taxonomy" id="4537"/>
    <lineage>
        <taxon>Eukaryota</taxon>
        <taxon>Viridiplantae</taxon>
        <taxon>Streptophyta</taxon>
        <taxon>Embryophyta</taxon>
        <taxon>Tracheophyta</taxon>
        <taxon>Spermatophyta</taxon>
        <taxon>Magnoliopsida</taxon>
        <taxon>Liliopsida</taxon>
        <taxon>Poales</taxon>
        <taxon>Poaceae</taxon>
        <taxon>BOP clade</taxon>
        <taxon>Oryzoideae</taxon>
        <taxon>Oryzeae</taxon>
        <taxon>Oryzinae</taxon>
        <taxon>Oryza</taxon>
    </lineage>
</organism>
<dbReference type="eggNOG" id="KOG4730">
    <property type="taxonomic scope" value="Eukaryota"/>
</dbReference>
<dbReference type="SUPFAM" id="SSF53474">
    <property type="entry name" value="alpha/beta-Hydrolases"/>
    <property type="match status" value="1"/>
</dbReference>
<evidence type="ECO:0000256" key="3">
    <source>
        <dbReference type="ARBA" id="ARBA00013121"/>
    </source>
</evidence>
<dbReference type="GO" id="GO:0016020">
    <property type="term" value="C:membrane"/>
    <property type="evidence" value="ECO:0007669"/>
    <property type="project" value="InterPro"/>
</dbReference>
<dbReference type="HOGENOM" id="CLU_270794_0_0_1"/>
<evidence type="ECO:0000256" key="6">
    <source>
        <dbReference type="ARBA" id="ARBA00048083"/>
    </source>
</evidence>
<dbReference type="SUPFAM" id="SSF56176">
    <property type="entry name" value="FAD-binding/transporter-associated domain-like"/>
    <property type="match status" value="2"/>
</dbReference>
<dbReference type="GO" id="GO:0071949">
    <property type="term" value="F:FAD binding"/>
    <property type="evidence" value="ECO:0007669"/>
    <property type="project" value="InterPro"/>
</dbReference>
<evidence type="ECO:0000256" key="1">
    <source>
        <dbReference type="ARBA" id="ARBA00005147"/>
    </source>
</evidence>
<evidence type="ECO:0000256" key="2">
    <source>
        <dbReference type="ARBA" id="ARBA00005466"/>
    </source>
</evidence>
<dbReference type="Gene3D" id="3.30.465.10">
    <property type="match status" value="2"/>
</dbReference>
<dbReference type="FunFam" id="3.40.50.1820:FF:000054">
    <property type="entry name" value="Alpha/beta-Hydrolases superfamily protein"/>
    <property type="match status" value="1"/>
</dbReference>
<comment type="pathway">
    <text evidence="1">Cofactor biosynthesis; L-ascorbate biosynthesis.</text>
</comment>
<evidence type="ECO:0000256" key="5">
    <source>
        <dbReference type="ARBA" id="ARBA00023002"/>
    </source>
</evidence>
<dbReference type="InterPro" id="IPR055154">
    <property type="entry name" value="GULLO2-like_C"/>
</dbReference>
<dbReference type="GO" id="GO:0050105">
    <property type="term" value="F:L-gulonolactone oxidase activity"/>
    <property type="evidence" value="ECO:0007669"/>
    <property type="project" value="UniProtKB-EC"/>
</dbReference>
<keyword evidence="7" id="KW-0732">Signal</keyword>
<dbReference type="InterPro" id="IPR000073">
    <property type="entry name" value="AB_hydrolase_1"/>
</dbReference>
<dbReference type="Gene3D" id="3.30.70.2520">
    <property type="match status" value="1"/>
</dbReference>
<dbReference type="Pfam" id="PF12146">
    <property type="entry name" value="Hydrolase_4"/>
    <property type="match status" value="1"/>
</dbReference>
<dbReference type="PRINTS" id="PR00111">
    <property type="entry name" value="ABHYDROLASE"/>
</dbReference>
<dbReference type="InterPro" id="IPR022742">
    <property type="entry name" value="Hydrolase_4"/>
</dbReference>
<dbReference type="GO" id="GO:0019853">
    <property type="term" value="P:L-ascorbic acid biosynthetic process"/>
    <property type="evidence" value="ECO:0007669"/>
    <property type="project" value="UniProtKB-UniPathway"/>
</dbReference>
<comment type="similarity">
    <text evidence="2">Belongs to the oxygen-dependent FAD-linked oxidoreductase family.</text>
</comment>
<dbReference type="STRING" id="4537.A0A0E0JMM1"/>